<evidence type="ECO:0000313" key="1">
    <source>
        <dbReference type="EMBL" id="WXB90978.1"/>
    </source>
</evidence>
<evidence type="ECO:0008006" key="3">
    <source>
        <dbReference type="Google" id="ProtNLM"/>
    </source>
</evidence>
<keyword evidence="2" id="KW-1185">Reference proteome</keyword>
<proteinExistence type="predicted"/>
<reference evidence="1 2" key="1">
    <citation type="submission" date="2024-02" db="EMBL/GenBank/DDBJ databases">
        <title>Seven novel Bacillus-like species.</title>
        <authorList>
            <person name="Liu G."/>
        </authorList>
    </citation>
    <scope>NUCLEOTIDE SEQUENCE [LARGE SCALE GENOMIC DNA]</scope>
    <source>
        <strain evidence="1 2">FJAT-53654</strain>
    </source>
</reference>
<gene>
    <name evidence="1" type="ORF">WCV66_12660</name>
</gene>
<accession>A0ABZ2N015</accession>
<dbReference type="RefSeq" id="WP_338789193.1">
    <property type="nucleotide sequence ID" value="NZ_CP147403.1"/>
</dbReference>
<evidence type="ECO:0000313" key="2">
    <source>
        <dbReference type="Proteomes" id="UP001368328"/>
    </source>
</evidence>
<sequence length="63" mass="7656">MEKEIFNLLKSDTKPLNFREISRRLNYKEIEVLKVLNRRDQRKIKMVDMFDDGAKINSTYYTV</sequence>
<protein>
    <recommendedName>
        <fullName evidence="3">MarR family transcriptional regulator</fullName>
    </recommendedName>
</protein>
<organism evidence="1 2">
    <name type="scientific">Metabacillus rhizosphaerae</name>
    <dbReference type="NCBI Taxonomy" id="3117747"/>
    <lineage>
        <taxon>Bacteria</taxon>
        <taxon>Bacillati</taxon>
        <taxon>Bacillota</taxon>
        <taxon>Bacilli</taxon>
        <taxon>Bacillales</taxon>
        <taxon>Bacillaceae</taxon>
        <taxon>Metabacillus</taxon>
    </lineage>
</organism>
<dbReference type="EMBL" id="CP147403">
    <property type="protein sequence ID" value="WXB90978.1"/>
    <property type="molecule type" value="Genomic_DNA"/>
</dbReference>
<dbReference type="Proteomes" id="UP001368328">
    <property type="component" value="Chromosome"/>
</dbReference>
<name>A0ABZ2N015_9BACI</name>